<keyword evidence="3" id="KW-1185">Reference proteome</keyword>
<name>A0A5B0LN93_PUCGR</name>
<proteinExistence type="predicted"/>
<dbReference type="EMBL" id="VSWC01000092">
    <property type="protein sequence ID" value="KAA1090839.1"/>
    <property type="molecule type" value="Genomic_DNA"/>
</dbReference>
<evidence type="ECO:0000313" key="1">
    <source>
        <dbReference type="EMBL" id="KAA1065423.1"/>
    </source>
</evidence>
<protein>
    <submittedName>
        <fullName evidence="1">Uncharacterized protein</fullName>
    </submittedName>
</protein>
<evidence type="ECO:0000313" key="2">
    <source>
        <dbReference type="EMBL" id="KAA1090839.1"/>
    </source>
</evidence>
<gene>
    <name evidence="2" type="ORF">PGT21_015214</name>
    <name evidence="1" type="ORF">PGTUg99_019130</name>
</gene>
<evidence type="ECO:0000313" key="3">
    <source>
        <dbReference type="Proteomes" id="UP000324748"/>
    </source>
</evidence>
<dbReference type="Proteomes" id="UP000325313">
    <property type="component" value="Unassembled WGS sequence"/>
</dbReference>
<evidence type="ECO:0000313" key="4">
    <source>
        <dbReference type="Proteomes" id="UP000325313"/>
    </source>
</evidence>
<dbReference type="EMBL" id="VDEP01000510">
    <property type="protein sequence ID" value="KAA1065423.1"/>
    <property type="molecule type" value="Genomic_DNA"/>
</dbReference>
<sequence>MALAIWAQAPVDKPSCLLDSNLSPGAWVRRRHPLWGQTKYQGQHTRRTPFVELLRLCSSDNRNAPITLINQIYSSSIALQEMKWSYLAVLIHSLVVGTPTPSMDCVDDSPLPIADDQGVNCVYHFAHPVIFFVLCRCRCQRENCPIGKADAAIKHRLPS</sequence>
<accession>A0A5B0LN93</accession>
<reference evidence="3 4" key="1">
    <citation type="submission" date="2019-05" db="EMBL/GenBank/DDBJ databases">
        <title>Emergence of the Ug99 lineage of the wheat stem rust pathogen through somatic hybridization.</title>
        <authorList>
            <person name="Li F."/>
            <person name="Upadhyaya N.M."/>
            <person name="Sperschneider J."/>
            <person name="Matny O."/>
            <person name="Nguyen-Phuc H."/>
            <person name="Mago R."/>
            <person name="Raley C."/>
            <person name="Miller M.E."/>
            <person name="Silverstein K.A.T."/>
            <person name="Henningsen E."/>
            <person name="Hirsch C.D."/>
            <person name="Visser B."/>
            <person name="Pretorius Z.A."/>
            <person name="Steffenson B.J."/>
            <person name="Schwessinger B."/>
            <person name="Dodds P.N."/>
            <person name="Figueroa M."/>
        </authorList>
    </citation>
    <scope>NUCLEOTIDE SEQUENCE [LARGE SCALE GENOMIC DNA]</scope>
    <source>
        <strain evidence="2">21-0</strain>
        <strain evidence="1 4">Ug99</strain>
    </source>
</reference>
<dbReference type="Proteomes" id="UP000324748">
    <property type="component" value="Unassembled WGS sequence"/>
</dbReference>
<dbReference type="AlphaFoldDB" id="A0A5B0LN93"/>
<comment type="caution">
    <text evidence="1">The sequence shown here is derived from an EMBL/GenBank/DDBJ whole genome shotgun (WGS) entry which is preliminary data.</text>
</comment>
<organism evidence="1 4">
    <name type="scientific">Puccinia graminis f. sp. tritici</name>
    <dbReference type="NCBI Taxonomy" id="56615"/>
    <lineage>
        <taxon>Eukaryota</taxon>
        <taxon>Fungi</taxon>
        <taxon>Dikarya</taxon>
        <taxon>Basidiomycota</taxon>
        <taxon>Pucciniomycotina</taxon>
        <taxon>Pucciniomycetes</taxon>
        <taxon>Pucciniales</taxon>
        <taxon>Pucciniaceae</taxon>
        <taxon>Puccinia</taxon>
    </lineage>
</organism>